<protein>
    <submittedName>
        <fullName evidence="2">Uncharacterized protein</fullName>
    </submittedName>
</protein>
<feature type="region of interest" description="Disordered" evidence="1">
    <location>
        <begin position="1"/>
        <end position="54"/>
    </location>
</feature>
<gene>
    <name evidence="2" type="ORF">CEXT_156591</name>
</gene>
<dbReference type="EMBL" id="BPLR01017498">
    <property type="protein sequence ID" value="GIY92102.1"/>
    <property type="molecule type" value="Genomic_DNA"/>
</dbReference>
<sequence length="120" mass="13064">MVVRRIHLPSVRLGYHPEQEHPSLGGDKTASPSHATDVHGPTGRTNSDHMPVTGRHPWQLRLQLGQEQPHPQPILGAGDGGRPVSLQAVDCSYIPQGPLQHTPVLSPVQLDPRGRIVLLQ</sequence>
<evidence type="ECO:0000313" key="3">
    <source>
        <dbReference type="Proteomes" id="UP001054945"/>
    </source>
</evidence>
<organism evidence="2 3">
    <name type="scientific">Caerostris extrusa</name>
    <name type="common">Bark spider</name>
    <name type="synonym">Caerostris bankana</name>
    <dbReference type="NCBI Taxonomy" id="172846"/>
    <lineage>
        <taxon>Eukaryota</taxon>
        <taxon>Metazoa</taxon>
        <taxon>Ecdysozoa</taxon>
        <taxon>Arthropoda</taxon>
        <taxon>Chelicerata</taxon>
        <taxon>Arachnida</taxon>
        <taxon>Araneae</taxon>
        <taxon>Araneomorphae</taxon>
        <taxon>Entelegynae</taxon>
        <taxon>Araneoidea</taxon>
        <taxon>Araneidae</taxon>
        <taxon>Caerostris</taxon>
    </lineage>
</organism>
<evidence type="ECO:0000313" key="2">
    <source>
        <dbReference type="EMBL" id="GIY92102.1"/>
    </source>
</evidence>
<proteinExistence type="predicted"/>
<reference evidence="2 3" key="1">
    <citation type="submission" date="2021-06" db="EMBL/GenBank/DDBJ databases">
        <title>Caerostris extrusa draft genome.</title>
        <authorList>
            <person name="Kono N."/>
            <person name="Arakawa K."/>
        </authorList>
    </citation>
    <scope>NUCLEOTIDE SEQUENCE [LARGE SCALE GENOMIC DNA]</scope>
</reference>
<dbReference type="Proteomes" id="UP001054945">
    <property type="component" value="Unassembled WGS sequence"/>
</dbReference>
<evidence type="ECO:0000256" key="1">
    <source>
        <dbReference type="SAM" id="MobiDB-lite"/>
    </source>
</evidence>
<accession>A0AAV4XBV8</accession>
<keyword evidence="3" id="KW-1185">Reference proteome</keyword>
<comment type="caution">
    <text evidence="2">The sequence shown here is derived from an EMBL/GenBank/DDBJ whole genome shotgun (WGS) entry which is preliminary data.</text>
</comment>
<dbReference type="AlphaFoldDB" id="A0AAV4XBV8"/>
<name>A0AAV4XBV8_CAEEX</name>